<comment type="subunit">
    <text evidence="9">Homodimer.</text>
</comment>
<comment type="similarity">
    <text evidence="1 9 10">Belongs to the acetokinase family.</text>
</comment>
<keyword evidence="3 9" id="KW-0808">Transferase</keyword>
<dbReference type="PANTHER" id="PTHR21060:SF21">
    <property type="entry name" value="ACETATE KINASE"/>
    <property type="match status" value="1"/>
</dbReference>
<proteinExistence type="inferred from homology"/>
<feature type="site" description="Transition state stabilizer" evidence="9">
    <location>
        <position position="258"/>
    </location>
</feature>
<dbReference type="Gene3D" id="3.30.420.40">
    <property type="match status" value="2"/>
</dbReference>
<evidence type="ECO:0000256" key="10">
    <source>
        <dbReference type="RuleBase" id="RU003835"/>
    </source>
</evidence>
<keyword evidence="4 9" id="KW-0479">Metal-binding</keyword>
<protein>
    <recommendedName>
        <fullName evidence="9">Acetate kinase</fullName>
        <ecNumber evidence="9">2.7.2.1</ecNumber>
    </recommendedName>
    <alternativeName>
        <fullName evidence="9">Acetokinase</fullName>
    </alternativeName>
</protein>
<evidence type="ECO:0000313" key="12">
    <source>
        <dbReference type="Proteomes" id="UP000293433"/>
    </source>
</evidence>
<feature type="binding site" evidence="9">
    <location>
        <begin position="299"/>
        <end position="301"/>
    </location>
    <ligand>
        <name>ATP</name>
        <dbReference type="ChEBI" id="CHEBI:30616"/>
    </ligand>
</feature>
<dbReference type="Pfam" id="PF00871">
    <property type="entry name" value="Acetate_kinase"/>
    <property type="match status" value="1"/>
</dbReference>
<comment type="subcellular location">
    <subcellularLocation>
        <location evidence="9">Cytoplasm</location>
    </subcellularLocation>
</comment>
<feature type="binding site" evidence="9">
    <location>
        <position position="30"/>
    </location>
    <ligand>
        <name>ATP</name>
        <dbReference type="ChEBI" id="CHEBI:30616"/>
    </ligand>
</feature>
<dbReference type="NCBIfam" id="TIGR00016">
    <property type="entry name" value="ackA"/>
    <property type="match status" value="1"/>
</dbReference>
<keyword evidence="6 9" id="KW-0418">Kinase</keyword>
<dbReference type="GO" id="GO:0005524">
    <property type="term" value="F:ATP binding"/>
    <property type="evidence" value="ECO:0007669"/>
    <property type="project" value="UniProtKB-KW"/>
</dbReference>
<dbReference type="GO" id="GO:0000287">
    <property type="term" value="F:magnesium ion binding"/>
    <property type="evidence" value="ECO:0007669"/>
    <property type="project" value="UniProtKB-UniRule"/>
</dbReference>
<dbReference type="InterPro" id="IPR043129">
    <property type="entry name" value="ATPase_NBD"/>
</dbReference>
<feature type="binding site" evidence="9">
    <location>
        <position position="111"/>
    </location>
    <ligand>
        <name>substrate</name>
    </ligand>
</feature>
<feature type="site" description="Transition state stabilizer" evidence="9">
    <location>
        <position position="199"/>
    </location>
</feature>
<evidence type="ECO:0000256" key="7">
    <source>
        <dbReference type="ARBA" id="ARBA00022840"/>
    </source>
</evidence>
<dbReference type="RefSeq" id="WP_130483435.1">
    <property type="nucleotide sequence ID" value="NZ_SGWV01000012.1"/>
</dbReference>
<comment type="catalytic activity">
    <reaction evidence="9">
        <text>acetate + ATP = acetyl phosphate + ADP</text>
        <dbReference type="Rhea" id="RHEA:11352"/>
        <dbReference type="ChEBI" id="CHEBI:22191"/>
        <dbReference type="ChEBI" id="CHEBI:30089"/>
        <dbReference type="ChEBI" id="CHEBI:30616"/>
        <dbReference type="ChEBI" id="CHEBI:456216"/>
        <dbReference type="EC" id="2.7.2.1"/>
    </reaction>
</comment>
<keyword evidence="5 9" id="KW-0547">Nucleotide-binding</keyword>
<feature type="binding site" evidence="9">
    <location>
        <position position="23"/>
    </location>
    <ligand>
        <name>Mg(2+)</name>
        <dbReference type="ChEBI" id="CHEBI:18420"/>
    </ligand>
</feature>
<dbReference type="HAMAP" id="MF_00020">
    <property type="entry name" value="Acetate_kinase"/>
    <property type="match status" value="1"/>
</dbReference>
<evidence type="ECO:0000256" key="8">
    <source>
        <dbReference type="ARBA" id="ARBA00022842"/>
    </source>
</evidence>
<feature type="binding site" evidence="9">
    <location>
        <begin position="347"/>
        <end position="351"/>
    </location>
    <ligand>
        <name>ATP</name>
        <dbReference type="ChEBI" id="CHEBI:30616"/>
    </ligand>
</feature>
<comment type="function">
    <text evidence="9">Catalyzes the formation of acetyl phosphate from acetate and ATP. Can also catalyze the reverse reaction.</text>
</comment>
<dbReference type="EC" id="2.7.2.1" evidence="9"/>
<comment type="cofactor">
    <cofactor evidence="9">
        <name>Mg(2+)</name>
        <dbReference type="ChEBI" id="CHEBI:18420"/>
    </cofactor>
    <cofactor evidence="9">
        <name>Mn(2+)</name>
        <dbReference type="ChEBI" id="CHEBI:29035"/>
    </cofactor>
    <text evidence="9">Mg(2+). Can also accept Mn(2+).</text>
</comment>
<dbReference type="SUPFAM" id="SSF53067">
    <property type="entry name" value="Actin-like ATPase domain"/>
    <property type="match status" value="2"/>
</dbReference>
<accession>A0A4Q7LBG9</accession>
<dbReference type="PROSITE" id="PS01076">
    <property type="entry name" value="ACETATE_KINASE_2"/>
    <property type="match status" value="1"/>
</dbReference>
<dbReference type="Proteomes" id="UP000293433">
    <property type="component" value="Unassembled WGS sequence"/>
</dbReference>
<evidence type="ECO:0000256" key="5">
    <source>
        <dbReference type="ARBA" id="ARBA00022741"/>
    </source>
</evidence>
<dbReference type="PRINTS" id="PR00471">
    <property type="entry name" value="ACETATEKNASE"/>
</dbReference>
<dbReference type="PANTHER" id="PTHR21060">
    <property type="entry name" value="ACETATE KINASE"/>
    <property type="match status" value="1"/>
</dbReference>
<dbReference type="InterPro" id="IPR000890">
    <property type="entry name" value="Aliphatic_acid_kin_short-chain"/>
</dbReference>
<sequence length="427" mass="44907">MNPVASQQDTTSAAVQAAVLVVNTGSSSLKFALYPKVDATHPGDAFAALARGQIDNLQPGGTARLCIDGETPRALVMDGDDSHRHDLALAAMQDHLSASAPTVQVVAVAHRIVHGGPHFRAPVVLDDAVLAMLGTLEPLAPLHQPHNLAGVRALRRAWPKLPQIGCFDTAFHASLPRIEQRYALPADLHEQGLRRYGFHGLSYQFVMQALQRRTSAASGHVLMAHLGSGASLCAASGGLSVATSMGFSALDGLVMGSRCGQLDPGIVLHLWRQGWTLAQVENLLYRESGLRGVSGLSGDLRELRRAAASGHAAAQTAIDLFDHRLRREAGALAAVLGGLDLVAFTGGIGEHDAQTRADLIHGLAHLDVQLDAAANEAARGDAVAAIHTPGSRVEVWVVPTDEGRVAADAAWQLLDRAGTTAPRRAPT</sequence>
<keyword evidence="2 9" id="KW-0963">Cytoplasm</keyword>
<dbReference type="OrthoDB" id="9802453at2"/>
<dbReference type="UniPathway" id="UPA00340">
    <property type="reaction ID" value="UER00458"/>
</dbReference>
<organism evidence="11 12">
    <name type="scientific">Sphaerotilus mobilis</name>
    <dbReference type="NCBI Taxonomy" id="47994"/>
    <lineage>
        <taxon>Bacteria</taxon>
        <taxon>Pseudomonadati</taxon>
        <taxon>Pseudomonadota</taxon>
        <taxon>Betaproteobacteria</taxon>
        <taxon>Burkholderiales</taxon>
        <taxon>Sphaerotilaceae</taxon>
        <taxon>Sphaerotilus</taxon>
    </lineage>
</organism>
<dbReference type="PROSITE" id="PS01075">
    <property type="entry name" value="ACETATE_KINASE_1"/>
    <property type="match status" value="1"/>
</dbReference>
<name>A0A4Q7LBG9_9BURK</name>
<evidence type="ECO:0000256" key="1">
    <source>
        <dbReference type="ARBA" id="ARBA00008748"/>
    </source>
</evidence>
<evidence type="ECO:0000256" key="3">
    <source>
        <dbReference type="ARBA" id="ARBA00022679"/>
    </source>
</evidence>
<evidence type="ECO:0000256" key="2">
    <source>
        <dbReference type="ARBA" id="ARBA00022490"/>
    </source>
</evidence>
<dbReference type="GO" id="GO:0006083">
    <property type="term" value="P:acetate metabolic process"/>
    <property type="evidence" value="ECO:0007669"/>
    <property type="project" value="TreeGrafter"/>
</dbReference>
<dbReference type="InterPro" id="IPR004372">
    <property type="entry name" value="Ac/propionate_kinase"/>
</dbReference>
<dbReference type="GO" id="GO:0005829">
    <property type="term" value="C:cytosol"/>
    <property type="evidence" value="ECO:0007669"/>
    <property type="project" value="TreeGrafter"/>
</dbReference>
<feature type="active site" description="Proton donor/acceptor" evidence="9">
    <location>
        <position position="168"/>
    </location>
</feature>
<evidence type="ECO:0000256" key="9">
    <source>
        <dbReference type="HAMAP-Rule" id="MF_00020"/>
    </source>
</evidence>
<keyword evidence="12" id="KW-1185">Reference proteome</keyword>
<feature type="binding site" evidence="9">
    <location>
        <begin position="225"/>
        <end position="229"/>
    </location>
    <ligand>
        <name>ATP</name>
        <dbReference type="ChEBI" id="CHEBI:30616"/>
    </ligand>
</feature>
<keyword evidence="7 9" id="KW-0067">ATP-binding</keyword>
<evidence type="ECO:0000256" key="6">
    <source>
        <dbReference type="ARBA" id="ARBA00022777"/>
    </source>
</evidence>
<evidence type="ECO:0000313" key="11">
    <source>
        <dbReference type="EMBL" id="RZS47404.1"/>
    </source>
</evidence>
<comment type="pathway">
    <text evidence="9">Metabolic intermediate biosynthesis; acetyl-CoA biosynthesis; acetyl-CoA from acetate: step 1/2.</text>
</comment>
<dbReference type="EMBL" id="SGWV01000012">
    <property type="protein sequence ID" value="RZS47404.1"/>
    <property type="molecule type" value="Genomic_DNA"/>
</dbReference>
<comment type="caution">
    <text evidence="11">The sequence shown here is derived from an EMBL/GenBank/DDBJ whole genome shotgun (WGS) entry which is preliminary data.</text>
</comment>
<feature type="binding site" evidence="9">
    <location>
        <position position="402"/>
    </location>
    <ligand>
        <name>Mg(2+)</name>
        <dbReference type="ChEBI" id="CHEBI:18420"/>
    </ligand>
</feature>
<dbReference type="GO" id="GO:0008776">
    <property type="term" value="F:acetate kinase activity"/>
    <property type="evidence" value="ECO:0007669"/>
    <property type="project" value="UniProtKB-UniRule"/>
</dbReference>
<dbReference type="AlphaFoldDB" id="A0A4Q7LBG9"/>
<evidence type="ECO:0000256" key="4">
    <source>
        <dbReference type="ARBA" id="ARBA00022723"/>
    </source>
</evidence>
<gene>
    <name evidence="9" type="primary">ackA</name>
    <name evidence="11" type="ORF">EV685_3607</name>
</gene>
<reference evidence="11 12" key="1">
    <citation type="submission" date="2019-02" db="EMBL/GenBank/DDBJ databases">
        <title>Genomic Encyclopedia of Type Strains, Phase IV (KMG-IV): sequencing the most valuable type-strain genomes for metagenomic binning, comparative biology and taxonomic classification.</title>
        <authorList>
            <person name="Goeker M."/>
        </authorList>
    </citation>
    <scope>NUCLEOTIDE SEQUENCE [LARGE SCALE GENOMIC DNA]</scope>
    <source>
        <strain evidence="11 12">DSM 10617</strain>
    </source>
</reference>
<keyword evidence="8 9" id="KW-0460">Magnesium</keyword>
<dbReference type="PIRSF" id="PIRSF000722">
    <property type="entry name" value="Acetate_prop_kin"/>
    <property type="match status" value="1"/>
</dbReference>
<dbReference type="GO" id="GO:0006085">
    <property type="term" value="P:acetyl-CoA biosynthetic process"/>
    <property type="evidence" value="ECO:0007669"/>
    <property type="project" value="UniProtKB-UniRule"/>
</dbReference>
<dbReference type="InterPro" id="IPR023865">
    <property type="entry name" value="Aliphatic_acid_kinase_CS"/>
</dbReference>